<accession>A0A4R4P190</accession>
<sequence length="412" mass="45199">MRVAMLHNRYRSGQPSGENTVVAQTVDLLGNSGHEIDLYARNSDDIAAMGRKDRALLPFRSVWSFSAERDLTQLLQANRPDVVHVHNTFPLFSPSVLRAAHRLDLPVVATLHNFRLMCANAVLQRDGGPCDSCVGKLPLAGVRHSCYRESRVQTLPLATSIGIHNTLHTWQRYVTKLIAPSEFVRERYVAHGFDADRIVVKPHAVPHDGQVRTGPGDAVVFLGRLVEDKGFADLLRAWPGPADAASLGRLVVIGDGPLRAEAEERARKDLSIQVLGQLPWADCMDVLRSARAVVVPARSYETFGLVVVEAFAHGVPVIASRLGALAELVDDGETGALAEPGDTDGLRKAIELVTDPATSVAFGQRARQVYLDRFTPERDLAATERIYTDAIAEHTSGERIRKGRWARRDAEV</sequence>
<dbReference type="GO" id="GO:1901137">
    <property type="term" value="P:carbohydrate derivative biosynthetic process"/>
    <property type="evidence" value="ECO:0007669"/>
    <property type="project" value="UniProtKB-ARBA"/>
</dbReference>
<keyword evidence="5" id="KW-1185">Reference proteome</keyword>
<protein>
    <submittedName>
        <fullName evidence="4">Glycosyltransferase family 1 protein</fullName>
    </submittedName>
</protein>
<evidence type="ECO:0000313" key="5">
    <source>
        <dbReference type="Proteomes" id="UP000295075"/>
    </source>
</evidence>
<organism evidence="4 5">
    <name type="scientific">Kribbella albertanoniae</name>
    <dbReference type="NCBI Taxonomy" id="1266829"/>
    <lineage>
        <taxon>Bacteria</taxon>
        <taxon>Bacillati</taxon>
        <taxon>Actinomycetota</taxon>
        <taxon>Actinomycetes</taxon>
        <taxon>Propionibacteriales</taxon>
        <taxon>Kribbellaceae</taxon>
        <taxon>Kribbella</taxon>
    </lineage>
</organism>
<dbReference type="PANTHER" id="PTHR45947">
    <property type="entry name" value="SULFOQUINOVOSYL TRANSFERASE SQD2"/>
    <property type="match status" value="1"/>
</dbReference>
<proteinExistence type="predicted"/>
<evidence type="ECO:0000259" key="3">
    <source>
        <dbReference type="Pfam" id="PF13439"/>
    </source>
</evidence>
<gene>
    <name evidence="4" type="ORF">E1261_39670</name>
</gene>
<evidence type="ECO:0000256" key="1">
    <source>
        <dbReference type="ARBA" id="ARBA00022676"/>
    </source>
</evidence>
<reference evidence="4 5" key="1">
    <citation type="submission" date="2019-03" db="EMBL/GenBank/DDBJ databases">
        <title>Draft genome sequences of novel Actinobacteria.</title>
        <authorList>
            <person name="Sahin N."/>
            <person name="Ay H."/>
            <person name="Saygin H."/>
        </authorList>
    </citation>
    <scope>NUCLEOTIDE SEQUENCE [LARGE SCALE GENOMIC DNA]</scope>
    <source>
        <strain evidence="4 5">JCM 30547</strain>
    </source>
</reference>
<name>A0A4R4P190_9ACTN</name>
<dbReference type="Proteomes" id="UP000295075">
    <property type="component" value="Unassembled WGS sequence"/>
</dbReference>
<feature type="domain" description="Glycosyltransferase subfamily 4-like N-terminal" evidence="3">
    <location>
        <begin position="17"/>
        <end position="207"/>
    </location>
</feature>
<dbReference type="Gene3D" id="3.40.50.2000">
    <property type="entry name" value="Glycogen Phosphorylase B"/>
    <property type="match status" value="2"/>
</dbReference>
<dbReference type="OrthoDB" id="9787111at2"/>
<comment type="caution">
    <text evidence="4">The sequence shown here is derived from an EMBL/GenBank/DDBJ whole genome shotgun (WGS) entry which is preliminary data.</text>
</comment>
<dbReference type="EMBL" id="SMKA01000324">
    <property type="protein sequence ID" value="TDC16018.1"/>
    <property type="molecule type" value="Genomic_DNA"/>
</dbReference>
<dbReference type="InterPro" id="IPR050194">
    <property type="entry name" value="Glycosyltransferase_grp1"/>
</dbReference>
<dbReference type="Pfam" id="PF13692">
    <property type="entry name" value="Glyco_trans_1_4"/>
    <property type="match status" value="1"/>
</dbReference>
<evidence type="ECO:0000256" key="2">
    <source>
        <dbReference type="ARBA" id="ARBA00022679"/>
    </source>
</evidence>
<keyword evidence="2 4" id="KW-0808">Transferase</keyword>
<evidence type="ECO:0000313" key="4">
    <source>
        <dbReference type="EMBL" id="TDC16018.1"/>
    </source>
</evidence>
<dbReference type="SUPFAM" id="SSF53756">
    <property type="entry name" value="UDP-Glycosyltransferase/glycogen phosphorylase"/>
    <property type="match status" value="1"/>
</dbReference>
<dbReference type="CDD" id="cd03801">
    <property type="entry name" value="GT4_PimA-like"/>
    <property type="match status" value="1"/>
</dbReference>
<dbReference type="Pfam" id="PF13439">
    <property type="entry name" value="Glyco_transf_4"/>
    <property type="match status" value="1"/>
</dbReference>
<dbReference type="InterPro" id="IPR028098">
    <property type="entry name" value="Glyco_trans_4-like_N"/>
</dbReference>
<dbReference type="AlphaFoldDB" id="A0A4R4P190"/>
<dbReference type="GO" id="GO:0016757">
    <property type="term" value="F:glycosyltransferase activity"/>
    <property type="evidence" value="ECO:0007669"/>
    <property type="project" value="UniProtKB-KW"/>
</dbReference>
<keyword evidence="1" id="KW-0328">Glycosyltransferase</keyword>
<dbReference type="PANTHER" id="PTHR45947:SF13">
    <property type="entry name" value="TRANSFERASE"/>
    <property type="match status" value="1"/>
</dbReference>